<feature type="region of interest" description="Disordered" evidence="1">
    <location>
        <begin position="72"/>
        <end position="109"/>
    </location>
</feature>
<evidence type="ECO:0000256" key="1">
    <source>
        <dbReference type="SAM" id="MobiDB-lite"/>
    </source>
</evidence>
<organism evidence="2 3">
    <name type="scientific">Nepenthes gracilis</name>
    <name type="common">Slender pitcher plant</name>
    <dbReference type="NCBI Taxonomy" id="150966"/>
    <lineage>
        <taxon>Eukaryota</taxon>
        <taxon>Viridiplantae</taxon>
        <taxon>Streptophyta</taxon>
        <taxon>Embryophyta</taxon>
        <taxon>Tracheophyta</taxon>
        <taxon>Spermatophyta</taxon>
        <taxon>Magnoliopsida</taxon>
        <taxon>eudicotyledons</taxon>
        <taxon>Gunneridae</taxon>
        <taxon>Pentapetalae</taxon>
        <taxon>Caryophyllales</taxon>
        <taxon>Nepenthaceae</taxon>
        <taxon>Nepenthes</taxon>
    </lineage>
</organism>
<keyword evidence="3" id="KW-1185">Reference proteome</keyword>
<dbReference type="Proteomes" id="UP001279734">
    <property type="component" value="Unassembled WGS sequence"/>
</dbReference>
<dbReference type="AlphaFoldDB" id="A0AAD3Y2U4"/>
<sequence>MKKQKAWALREKRKYLGNEGVAAYSGLPNGLGHLGLTGGRHRNLGLHLRWKGASTGNCARGLNVNKNRPLLNNTPNPGRHGLLKKGLDRSGLTETPELGQGPPRTANSRSHFDLRVTRYASSPASPSTRALRINGLGAVSQKTRDLTKVNSMGTLRIAHHGDWAFKPPRYPL</sequence>
<protein>
    <submittedName>
        <fullName evidence="2">Uncharacterized protein</fullName>
    </submittedName>
</protein>
<name>A0AAD3Y2U4_NEPGR</name>
<dbReference type="EMBL" id="BSYO01000033">
    <property type="protein sequence ID" value="GMH27402.1"/>
    <property type="molecule type" value="Genomic_DNA"/>
</dbReference>
<gene>
    <name evidence="2" type="ORF">Nepgr_029245</name>
</gene>
<proteinExistence type="predicted"/>
<evidence type="ECO:0000313" key="3">
    <source>
        <dbReference type="Proteomes" id="UP001279734"/>
    </source>
</evidence>
<evidence type="ECO:0000313" key="2">
    <source>
        <dbReference type="EMBL" id="GMH27402.1"/>
    </source>
</evidence>
<reference evidence="2" key="1">
    <citation type="submission" date="2023-05" db="EMBL/GenBank/DDBJ databases">
        <title>Nepenthes gracilis genome sequencing.</title>
        <authorList>
            <person name="Fukushima K."/>
        </authorList>
    </citation>
    <scope>NUCLEOTIDE SEQUENCE</scope>
    <source>
        <strain evidence="2">SING2019-196</strain>
    </source>
</reference>
<accession>A0AAD3Y2U4</accession>
<comment type="caution">
    <text evidence="2">The sequence shown here is derived from an EMBL/GenBank/DDBJ whole genome shotgun (WGS) entry which is preliminary data.</text>
</comment>